<evidence type="ECO:0000313" key="1">
    <source>
        <dbReference type="EMBL" id="AHY73347.1"/>
    </source>
</evidence>
<evidence type="ECO:0000313" key="2">
    <source>
        <dbReference type="Proteomes" id="UP000025231"/>
    </source>
</evidence>
<gene>
    <name evidence="1" type="ORF">ECRM12581_24085</name>
</gene>
<protein>
    <submittedName>
        <fullName evidence="1">Uncharacterized protein</fullName>
    </submittedName>
</protein>
<sequence length="38" mass="4232">MNNIHATLSWTLNDSHLTPSIAAEIIEKSVKPNEINTK</sequence>
<dbReference type="EMBL" id="CP007136">
    <property type="protein sequence ID" value="AHY73347.1"/>
    <property type="molecule type" value="Genomic_DNA"/>
</dbReference>
<name>A0ABC7ZZL7_ECOLR</name>
<dbReference type="Proteomes" id="UP000025231">
    <property type="component" value="Chromosome"/>
</dbReference>
<reference evidence="1 2" key="1">
    <citation type="journal article" date="2014" name="Genome Announc.">
        <title>Complete Genome Sequences of Two Escherichia coli O145:H28 Outbreak Strains of Food Origin.</title>
        <authorList>
            <person name="Cooper K.K."/>
            <person name="Mandrell R.E."/>
            <person name="Louie J.W."/>
            <person name="Korlach J."/>
            <person name="Clark T.A."/>
            <person name="Parker C.T."/>
            <person name="Huynh S."/>
            <person name="Chain P.S."/>
            <person name="Ahmed S."/>
            <person name="Carter M.Q."/>
        </authorList>
    </citation>
    <scope>NUCLEOTIDE SEQUENCE [LARGE SCALE GENOMIC DNA]</scope>
    <source>
        <strain evidence="1 2">RM12581</strain>
    </source>
</reference>
<dbReference type="AlphaFoldDB" id="A0ABC7ZZL7"/>
<organism evidence="1 2">
    <name type="scientific">Escherichia coli O145:H28 (strain RM12581)</name>
    <dbReference type="NCBI Taxonomy" id="1248823"/>
    <lineage>
        <taxon>Bacteria</taxon>
        <taxon>Pseudomonadati</taxon>
        <taxon>Pseudomonadota</taxon>
        <taxon>Gammaproteobacteria</taxon>
        <taxon>Enterobacterales</taxon>
        <taxon>Enterobacteriaceae</taxon>
        <taxon>Escherichia</taxon>
    </lineage>
</organism>
<accession>A0ABC7ZZL7</accession>
<proteinExistence type="predicted"/>